<keyword evidence="1" id="KW-0812">Transmembrane</keyword>
<keyword evidence="1" id="KW-0472">Membrane</keyword>
<accession>A0AAV0HSM2</accession>
<dbReference type="PANTHER" id="PTHR37909">
    <property type="entry name" value="S-ADENOSYL-L-METHIONINE-DEPENDENT METHYLTRANSFERASES SUPERFAMILY PROTEIN"/>
    <property type="match status" value="1"/>
</dbReference>
<keyword evidence="3" id="KW-1185">Reference proteome</keyword>
<evidence type="ECO:0000313" key="2">
    <source>
        <dbReference type="EMBL" id="CAI0388240.1"/>
    </source>
</evidence>
<dbReference type="EMBL" id="CAMGYJ010000002">
    <property type="protein sequence ID" value="CAI0388240.1"/>
    <property type="molecule type" value="Genomic_DNA"/>
</dbReference>
<reference evidence="2" key="1">
    <citation type="submission" date="2022-08" db="EMBL/GenBank/DDBJ databases">
        <authorList>
            <person name="Gutierrez-Valencia J."/>
        </authorList>
    </citation>
    <scope>NUCLEOTIDE SEQUENCE</scope>
</reference>
<dbReference type="Pfam" id="PF13578">
    <property type="entry name" value="Methyltransf_24"/>
    <property type="match status" value="1"/>
</dbReference>
<gene>
    <name evidence="2" type="ORF">LITE_LOCUS5761</name>
</gene>
<dbReference type="SUPFAM" id="SSF53335">
    <property type="entry name" value="S-adenosyl-L-methionine-dependent methyltransferases"/>
    <property type="match status" value="1"/>
</dbReference>
<dbReference type="PANTHER" id="PTHR37909:SF1">
    <property type="entry name" value="S-ADENOSYL-L-METHIONINE-DEPENDENT METHYLTRANSFERASES SUPERFAMILY PROTEIN"/>
    <property type="match status" value="1"/>
</dbReference>
<protein>
    <submittedName>
        <fullName evidence="2">Uncharacterized protein</fullName>
    </submittedName>
</protein>
<dbReference type="AlphaFoldDB" id="A0AAV0HSM2"/>
<dbReference type="InterPro" id="IPR029063">
    <property type="entry name" value="SAM-dependent_MTases_sf"/>
</dbReference>
<keyword evidence="1" id="KW-1133">Transmembrane helix</keyword>
<feature type="transmembrane region" description="Helical" evidence="1">
    <location>
        <begin position="20"/>
        <end position="43"/>
    </location>
</feature>
<dbReference type="Gene3D" id="3.40.50.150">
    <property type="entry name" value="Vaccinia Virus protein VP39"/>
    <property type="match status" value="1"/>
</dbReference>
<evidence type="ECO:0000313" key="3">
    <source>
        <dbReference type="Proteomes" id="UP001154282"/>
    </source>
</evidence>
<comment type="caution">
    <text evidence="2">The sequence shown here is derived from an EMBL/GenBank/DDBJ whole genome shotgun (WGS) entry which is preliminary data.</text>
</comment>
<name>A0AAV0HSM2_9ROSI</name>
<evidence type="ECO:0000256" key="1">
    <source>
        <dbReference type="SAM" id="Phobius"/>
    </source>
</evidence>
<organism evidence="2 3">
    <name type="scientific">Linum tenue</name>
    <dbReference type="NCBI Taxonomy" id="586396"/>
    <lineage>
        <taxon>Eukaryota</taxon>
        <taxon>Viridiplantae</taxon>
        <taxon>Streptophyta</taxon>
        <taxon>Embryophyta</taxon>
        <taxon>Tracheophyta</taxon>
        <taxon>Spermatophyta</taxon>
        <taxon>Magnoliopsida</taxon>
        <taxon>eudicotyledons</taxon>
        <taxon>Gunneridae</taxon>
        <taxon>Pentapetalae</taxon>
        <taxon>rosids</taxon>
        <taxon>fabids</taxon>
        <taxon>Malpighiales</taxon>
        <taxon>Linaceae</taxon>
        <taxon>Linum</taxon>
    </lineage>
</organism>
<dbReference type="Proteomes" id="UP001154282">
    <property type="component" value="Unassembled WGS sequence"/>
</dbReference>
<sequence>MNDPEIKSPRAKKGPPKPPFCLSIFNSPPFYLTLLLLSFYVGYFTATSNSSSSATSTSTNFSSQLQTTTTNFDNFRVANSCADPLPTDLIRETLINRIYRGASPFDNFPPPHVANTLRDRSLKGWGSKCAVFRHLIEEVRPKTIVEVGTFLGASAVHMANLTRQLGLDDDALILCIDDFRGWPGFNEQFRFINYVNGDVMLLYQFMQNVVYSNVTDVILPLPFSTGSTLSNLCQWGVTADLIEVDAGHGFMSAWSDINRAFPLLRPGGVMFGHDYFRNADGFGVRRAVNLFAKIYGFKVEIDGEHWVIRTS</sequence>
<proteinExistence type="predicted"/>